<evidence type="ECO:0000256" key="4">
    <source>
        <dbReference type="ARBA" id="ARBA00022989"/>
    </source>
</evidence>
<comment type="similarity">
    <text evidence="2">Belongs to the CorA metal ion transporter (MIT) (TC 1.A.35) family.</text>
</comment>
<evidence type="ECO:0000256" key="6">
    <source>
        <dbReference type="SAM" id="Phobius"/>
    </source>
</evidence>
<keyword evidence="8" id="KW-1185">Reference proteome</keyword>
<dbReference type="Gene3D" id="1.20.58.340">
    <property type="entry name" value="Magnesium transport protein CorA, transmembrane region"/>
    <property type="match status" value="2"/>
</dbReference>
<dbReference type="InterPro" id="IPR050829">
    <property type="entry name" value="CorA_MIT"/>
</dbReference>
<dbReference type="SUPFAM" id="SSF144083">
    <property type="entry name" value="Magnesium transport protein CorA, transmembrane region"/>
    <property type="match status" value="1"/>
</dbReference>
<evidence type="ECO:0000256" key="5">
    <source>
        <dbReference type="ARBA" id="ARBA00023136"/>
    </source>
</evidence>
<dbReference type="EMBL" id="CP036498">
    <property type="protein sequence ID" value="QUS41543.1"/>
    <property type="molecule type" value="Genomic_DNA"/>
</dbReference>
<dbReference type="PANTHER" id="PTHR47685">
    <property type="entry name" value="MAGNESIUM TRANSPORT PROTEIN CORA"/>
    <property type="match status" value="1"/>
</dbReference>
<protein>
    <submittedName>
        <fullName evidence="7">Magnesium transporter</fullName>
    </submittedName>
</protein>
<evidence type="ECO:0000313" key="7">
    <source>
        <dbReference type="EMBL" id="QUS41543.1"/>
    </source>
</evidence>
<dbReference type="Proteomes" id="UP000682843">
    <property type="component" value="Chromosome"/>
</dbReference>
<dbReference type="PANTHER" id="PTHR47685:SF1">
    <property type="entry name" value="MAGNESIUM TRANSPORT PROTEIN CORA"/>
    <property type="match status" value="1"/>
</dbReference>
<feature type="transmembrane region" description="Helical" evidence="6">
    <location>
        <begin position="268"/>
        <end position="288"/>
    </location>
</feature>
<comment type="subcellular location">
    <subcellularLocation>
        <location evidence="1">Membrane</location>
        <topology evidence="1">Multi-pass membrane protein</topology>
    </subcellularLocation>
</comment>
<dbReference type="InterPro" id="IPR045863">
    <property type="entry name" value="CorA_TM1_TM2"/>
</dbReference>
<organism evidence="7 8">
    <name type="scientific">Tardiphaga alba</name>
    <dbReference type="NCBI Taxonomy" id="340268"/>
    <lineage>
        <taxon>Bacteria</taxon>
        <taxon>Pseudomonadati</taxon>
        <taxon>Pseudomonadota</taxon>
        <taxon>Alphaproteobacteria</taxon>
        <taxon>Hyphomicrobiales</taxon>
        <taxon>Nitrobacteraceae</taxon>
        <taxon>Tardiphaga</taxon>
    </lineage>
</organism>
<dbReference type="CDD" id="cd12837">
    <property type="entry name" value="EcCorA-like_u1"/>
    <property type="match status" value="1"/>
</dbReference>
<dbReference type="Gene3D" id="3.30.460.20">
    <property type="entry name" value="CorA soluble domain-like"/>
    <property type="match status" value="1"/>
</dbReference>
<dbReference type="InterPro" id="IPR045861">
    <property type="entry name" value="CorA_cytoplasmic_dom"/>
</dbReference>
<proteinExistence type="inferred from homology"/>
<keyword evidence="3 6" id="KW-0812">Transmembrane</keyword>
<evidence type="ECO:0000313" key="8">
    <source>
        <dbReference type="Proteomes" id="UP000682843"/>
    </source>
</evidence>
<dbReference type="InterPro" id="IPR002523">
    <property type="entry name" value="MgTranspt_CorA/ZnTranspt_ZntB"/>
</dbReference>
<gene>
    <name evidence="7" type="ORF">RPMA_23860</name>
</gene>
<sequence length="326" mass="36537">MLAVFTPVDHALRKSEPADLSALPDNAVWIDMVKPSPGEDKAVEKLAGVEIPTREDMQEIEISSRLYIENGARYMTASLMCGSDTENPRVTAVTFILTRQRLVTVRYDTPRPFASVELKLGRNAPSNANGETVLLELLDAVIDRCADILERVGSDIDQVSHDIFEPDESQRTGHAKRYSEILIAIGRKGDLTSKVRESLVSIGRLVTFVTAEADGVKWSKDMRAQLKTMQRDVMSLTDHASYLSSKITFTLDAMLGVVNLEQNNIIKLFSVMAVVLMPPTLIASVYGMNFKLMPELQWDLGYPMALLMMLFAAALPYMFFKWKRWL</sequence>
<evidence type="ECO:0000256" key="2">
    <source>
        <dbReference type="ARBA" id="ARBA00009765"/>
    </source>
</evidence>
<accession>A0ABX8ACR8</accession>
<dbReference type="SUPFAM" id="SSF143865">
    <property type="entry name" value="CorA soluble domain-like"/>
    <property type="match status" value="1"/>
</dbReference>
<keyword evidence="4 6" id="KW-1133">Transmembrane helix</keyword>
<dbReference type="RefSeq" id="WP_211910185.1">
    <property type="nucleotide sequence ID" value="NZ_CP036498.1"/>
</dbReference>
<name>A0ABX8ACR8_9BRAD</name>
<feature type="transmembrane region" description="Helical" evidence="6">
    <location>
        <begin position="300"/>
        <end position="320"/>
    </location>
</feature>
<keyword evidence="5 6" id="KW-0472">Membrane</keyword>
<reference evidence="7 8" key="1">
    <citation type="submission" date="2019-02" db="EMBL/GenBank/DDBJ databases">
        <title>Emended description of the genus Rhodopseudomonas and description of Rhodopseudomonas albus sp. nov., a non-phototrophic, heavy-metal-tolerant bacterium isolated from garden soil.</title>
        <authorList>
            <person name="Bao Z."/>
            <person name="Cao W.W."/>
            <person name="Sato Y."/>
            <person name="Nishizawa T."/>
            <person name="Zhao J."/>
            <person name="Guo Y."/>
            <person name="Ohta H."/>
        </authorList>
    </citation>
    <scope>NUCLEOTIDE SEQUENCE [LARGE SCALE GENOMIC DNA]</scope>
    <source>
        <strain evidence="7 8">SK50-23</strain>
    </source>
</reference>
<dbReference type="Pfam" id="PF01544">
    <property type="entry name" value="CorA"/>
    <property type="match status" value="1"/>
</dbReference>
<evidence type="ECO:0000256" key="1">
    <source>
        <dbReference type="ARBA" id="ARBA00004141"/>
    </source>
</evidence>
<evidence type="ECO:0000256" key="3">
    <source>
        <dbReference type="ARBA" id="ARBA00022692"/>
    </source>
</evidence>